<organism evidence="2 3">
    <name type="scientific">Mugilogobius chulae</name>
    <name type="common">yellowstripe goby</name>
    <dbReference type="NCBI Taxonomy" id="88201"/>
    <lineage>
        <taxon>Eukaryota</taxon>
        <taxon>Metazoa</taxon>
        <taxon>Chordata</taxon>
        <taxon>Craniata</taxon>
        <taxon>Vertebrata</taxon>
        <taxon>Euteleostomi</taxon>
        <taxon>Actinopterygii</taxon>
        <taxon>Neopterygii</taxon>
        <taxon>Teleostei</taxon>
        <taxon>Neoteleostei</taxon>
        <taxon>Acanthomorphata</taxon>
        <taxon>Gobiaria</taxon>
        <taxon>Gobiiformes</taxon>
        <taxon>Gobioidei</taxon>
        <taxon>Gobiidae</taxon>
        <taxon>Gobionellinae</taxon>
        <taxon>Mugilogobius</taxon>
    </lineage>
</organism>
<feature type="region of interest" description="Disordered" evidence="1">
    <location>
        <begin position="1"/>
        <end position="48"/>
    </location>
</feature>
<dbReference type="Gene3D" id="1.20.5.340">
    <property type="match status" value="1"/>
</dbReference>
<dbReference type="AlphaFoldDB" id="A0AAW0MQD0"/>
<name>A0AAW0MQD0_9GOBI</name>
<accession>A0AAW0MQD0</accession>
<sequence length="252" mass="28826">MSREKSKSQTASKLTATETDHDYQMDITSTSHKRKSPNTPTKIPTPPNKMMAQVNDPNGALFDAIQNLTGKIEVLSAQLTATSDVIEKLSSRTDKNEADIMDCNSKIDKLTKSVPTLAIENEALKDRVLELERYKRRWNLKLRGLKENTMKTFGAKSSWITVHRLGRREEGKHRQVIIQFTARVQRDGFWKATKNNKICKDLGIHFKEDFCQQDRDARATVWPKMERARANGRNVYYRGPTGYIDGVRVTPD</sequence>
<gene>
    <name evidence="2" type="ORF">WMY93_032609</name>
</gene>
<evidence type="ECO:0000256" key="1">
    <source>
        <dbReference type="SAM" id="MobiDB-lite"/>
    </source>
</evidence>
<evidence type="ECO:0000313" key="2">
    <source>
        <dbReference type="EMBL" id="KAK7880748.1"/>
    </source>
</evidence>
<dbReference type="Proteomes" id="UP001460270">
    <property type="component" value="Unassembled WGS sequence"/>
</dbReference>
<comment type="caution">
    <text evidence="2">The sequence shown here is derived from an EMBL/GenBank/DDBJ whole genome shotgun (WGS) entry which is preliminary data.</text>
</comment>
<protein>
    <submittedName>
        <fullName evidence="2">Uncharacterized protein</fullName>
    </submittedName>
</protein>
<reference evidence="3" key="1">
    <citation type="submission" date="2024-04" db="EMBL/GenBank/DDBJ databases">
        <title>Salinicola lusitanus LLJ914,a marine bacterium isolated from the Okinawa Trough.</title>
        <authorList>
            <person name="Li J."/>
        </authorList>
    </citation>
    <scope>NUCLEOTIDE SEQUENCE [LARGE SCALE GENOMIC DNA]</scope>
</reference>
<feature type="compositionally biased region" description="Polar residues" evidence="1">
    <location>
        <begin position="8"/>
        <end position="17"/>
    </location>
</feature>
<dbReference type="EMBL" id="JBBPFD010000053">
    <property type="protein sequence ID" value="KAK7880748.1"/>
    <property type="molecule type" value="Genomic_DNA"/>
</dbReference>
<proteinExistence type="predicted"/>
<keyword evidence="3" id="KW-1185">Reference proteome</keyword>
<evidence type="ECO:0000313" key="3">
    <source>
        <dbReference type="Proteomes" id="UP001460270"/>
    </source>
</evidence>